<reference evidence="3 4" key="1">
    <citation type="submission" date="2020-05" db="EMBL/GenBank/DDBJ databases">
        <authorList>
            <person name="Campoy J."/>
            <person name="Schneeberger K."/>
            <person name="Spophaly S."/>
        </authorList>
    </citation>
    <scope>NUCLEOTIDE SEQUENCE [LARGE SCALE GENOMIC DNA]</scope>
    <source>
        <strain evidence="3">PruArmRojPasFocal</strain>
    </source>
</reference>
<gene>
    <name evidence="3" type="ORF">CURHAP_LOCUS36601</name>
</gene>
<dbReference type="SUPFAM" id="SSF53098">
    <property type="entry name" value="Ribonuclease H-like"/>
    <property type="match status" value="1"/>
</dbReference>
<dbReference type="InterPro" id="IPR007021">
    <property type="entry name" value="DUF659"/>
</dbReference>
<sequence>MIVAAQQAGQGVAIPSLYEIKHKYLDMKHTDMQAYVEKVKEDWGVYGCTIMSDGWTGPTRLSIINFMDVIKEVGPSNVVHIVTNNGSAFVKAGEMMMEQYPIYWTPCAAHCIDLIFEDIGKQGSVANVINKARKLTNYIYNHGWLLAQMRIFCQGDLVRPNATQFATNYITINSILNKKAGLRHFLQVRNGKKLLLKIINHRWDVTLSRPLHQAAHYLNPRYQYETGVGHHKELLSGLQHVINFRYYRKTLRTEMTVKSRKSIPPAEWWNLHGDSAQNLQKIAMRILSQTASSSACERN</sequence>
<dbReference type="EMBL" id="CAEKDK010000006">
    <property type="protein sequence ID" value="CAB4282912.1"/>
    <property type="molecule type" value="Genomic_DNA"/>
</dbReference>
<evidence type="ECO:0000313" key="4">
    <source>
        <dbReference type="Proteomes" id="UP000507222"/>
    </source>
</evidence>
<protein>
    <recommendedName>
        <fullName evidence="5">DUF659 domain-containing protein</fullName>
    </recommendedName>
</protein>
<dbReference type="PANTHER" id="PTHR32166:SF122">
    <property type="entry name" value="OS09G0499600 PROTEIN"/>
    <property type="match status" value="1"/>
</dbReference>
<evidence type="ECO:0000313" key="3">
    <source>
        <dbReference type="EMBL" id="CAB4282912.1"/>
    </source>
</evidence>
<dbReference type="InterPro" id="IPR008906">
    <property type="entry name" value="HATC_C_dom"/>
</dbReference>
<organism evidence="3 4">
    <name type="scientific">Prunus armeniaca</name>
    <name type="common">Apricot</name>
    <name type="synonym">Armeniaca vulgaris</name>
    <dbReference type="NCBI Taxonomy" id="36596"/>
    <lineage>
        <taxon>Eukaryota</taxon>
        <taxon>Viridiplantae</taxon>
        <taxon>Streptophyta</taxon>
        <taxon>Embryophyta</taxon>
        <taxon>Tracheophyta</taxon>
        <taxon>Spermatophyta</taxon>
        <taxon>Magnoliopsida</taxon>
        <taxon>eudicotyledons</taxon>
        <taxon>Gunneridae</taxon>
        <taxon>Pentapetalae</taxon>
        <taxon>rosids</taxon>
        <taxon>fabids</taxon>
        <taxon>Rosales</taxon>
        <taxon>Rosaceae</taxon>
        <taxon>Amygdaloideae</taxon>
        <taxon>Amygdaleae</taxon>
        <taxon>Prunus</taxon>
    </lineage>
</organism>
<proteinExistence type="predicted"/>
<feature type="domain" description="HAT C-terminal dimerisation" evidence="2">
    <location>
        <begin position="257"/>
        <end position="298"/>
    </location>
</feature>
<feature type="domain" description="DUF659" evidence="1">
    <location>
        <begin position="67"/>
        <end position="134"/>
    </location>
</feature>
<dbReference type="PANTHER" id="PTHR32166">
    <property type="entry name" value="OSJNBA0013A04.12 PROTEIN"/>
    <property type="match status" value="1"/>
</dbReference>
<dbReference type="InterPro" id="IPR012337">
    <property type="entry name" value="RNaseH-like_sf"/>
</dbReference>
<name>A0A6J5V3N0_PRUAR</name>
<dbReference type="Proteomes" id="UP000507222">
    <property type="component" value="Unassembled WGS sequence"/>
</dbReference>
<evidence type="ECO:0000259" key="1">
    <source>
        <dbReference type="Pfam" id="PF04937"/>
    </source>
</evidence>
<dbReference type="GO" id="GO:0046983">
    <property type="term" value="F:protein dimerization activity"/>
    <property type="evidence" value="ECO:0007669"/>
    <property type="project" value="InterPro"/>
</dbReference>
<evidence type="ECO:0000259" key="2">
    <source>
        <dbReference type="Pfam" id="PF05699"/>
    </source>
</evidence>
<dbReference type="Pfam" id="PF05699">
    <property type="entry name" value="Dimer_Tnp_hAT"/>
    <property type="match status" value="1"/>
</dbReference>
<accession>A0A6J5V3N0</accession>
<dbReference type="Pfam" id="PF04937">
    <property type="entry name" value="DUF659"/>
    <property type="match status" value="1"/>
</dbReference>
<dbReference type="AlphaFoldDB" id="A0A6J5V3N0"/>
<evidence type="ECO:0008006" key="5">
    <source>
        <dbReference type="Google" id="ProtNLM"/>
    </source>
</evidence>